<organism evidence="1 2">
    <name type="scientific">Gymnopus androsaceus JB14</name>
    <dbReference type="NCBI Taxonomy" id="1447944"/>
    <lineage>
        <taxon>Eukaryota</taxon>
        <taxon>Fungi</taxon>
        <taxon>Dikarya</taxon>
        <taxon>Basidiomycota</taxon>
        <taxon>Agaricomycotina</taxon>
        <taxon>Agaricomycetes</taxon>
        <taxon>Agaricomycetidae</taxon>
        <taxon>Agaricales</taxon>
        <taxon>Marasmiineae</taxon>
        <taxon>Omphalotaceae</taxon>
        <taxon>Gymnopus</taxon>
    </lineage>
</organism>
<dbReference type="Proteomes" id="UP000799118">
    <property type="component" value="Unassembled WGS sequence"/>
</dbReference>
<evidence type="ECO:0000313" key="2">
    <source>
        <dbReference type="Proteomes" id="UP000799118"/>
    </source>
</evidence>
<accession>A0A6A4GSD0</accession>
<reference evidence="1" key="1">
    <citation type="journal article" date="2019" name="Environ. Microbiol.">
        <title>Fungal ecological strategies reflected in gene transcription - a case study of two litter decomposers.</title>
        <authorList>
            <person name="Barbi F."/>
            <person name="Kohler A."/>
            <person name="Barry K."/>
            <person name="Baskaran P."/>
            <person name="Daum C."/>
            <person name="Fauchery L."/>
            <person name="Ihrmark K."/>
            <person name="Kuo A."/>
            <person name="LaButti K."/>
            <person name="Lipzen A."/>
            <person name="Morin E."/>
            <person name="Grigoriev I.V."/>
            <person name="Henrissat B."/>
            <person name="Lindahl B."/>
            <person name="Martin F."/>
        </authorList>
    </citation>
    <scope>NUCLEOTIDE SEQUENCE</scope>
    <source>
        <strain evidence="1">JB14</strain>
    </source>
</reference>
<dbReference type="OrthoDB" id="3020545at2759"/>
<sequence>MHNHDDMYRFDRRLLHYQISALHVPNKKRALRLSMATAALPPLLTLPVELRGKIQQNLQTRDRIALVSTCSTLYHNADLGVWYDGLCELKKKHTVLCLPSETPDMEAYQPFIIVDIVRDSEANIMTLVVYCPFFFPNNDREPFIGDINVKANDLWVETTEKEEEYPWNNCSDGELYKLDWHTQVQGKIQLMTGSLLRKVWGHQCPECGGERSICPGCGGVSARWSELRYTDCGWNMPCPSCMGYDLAYDAKNLQRHGDDALEEMWKELDALDSPWLEKSTSRMKKCVSYST</sequence>
<evidence type="ECO:0008006" key="3">
    <source>
        <dbReference type="Google" id="ProtNLM"/>
    </source>
</evidence>
<protein>
    <recommendedName>
        <fullName evidence="3">F-box domain-containing protein</fullName>
    </recommendedName>
</protein>
<evidence type="ECO:0000313" key="1">
    <source>
        <dbReference type="EMBL" id="KAE9388568.1"/>
    </source>
</evidence>
<keyword evidence="2" id="KW-1185">Reference proteome</keyword>
<name>A0A6A4GSD0_9AGAR</name>
<dbReference type="EMBL" id="ML769737">
    <property type="protein sequence ID" value="KAE9388568.1"/>
    <property type="molecule type" value="Genomic_DNA"/>
</dbReference>
<dbReference type="AlphaFoldDB" id="A0A6A4GSD0"/>
<gene>
    <name evidence="1" type="ORF">BT96DRAFT_430442</name>
</gene>
<proteinExistence type="predicted"/>